<reference evidence="2" key="1">
    <citation type="submission" date="2024-06" db="UniProtKB">
        <authorList>
            <consortium name="RefSeq"/>
        </authorList>
    </citation>
    <scope>NUCLEOTIDE SEQUENCE [LARGE SCALE GENOMIC DNA]</scope>
    <source>
        <strain evidence="2">MV2-25</strain>
    </source>
</reference>
<evidence type="ECO:0000313" key="2">
    <source>
        <dbReference type="Proteomes" id="UP000001819"/>
    </source>
</evidence>
<dbReference type="AlphaFoldDB" id="A0A6I8VPE3"/>
<keyword evidence="2" id="KW-1185">Reference proteome</keyword>
<name>A0A6I8VPE3_DROPS</name>
<proteinExistence type="predicted"/>
<dbReference type="InParanoid" id="A0A6I8VPE3"/>
<evidence type="ECO:0000256" key="1">
    <source>
        <dbReference type="SAM" id="MobiDB-lite"/>
    </source>
</evidence>
<gene>
    <name evidence="3" type="primary">LOC117183346</name>
</gene>
<reference evidence="3" key="2">
    <citation type="submission" date="2025-08" db="UniProtKB">
        <authorList>
            <consortium name="RefSeq"/>
        </authorList>
    </citation>
    <scope>IDENTIFICATION</scope>
    <source>
        <strain evidence="3">MV-25-SWS-2005</strain>
        <tissue evidence="3">Whole body</tissue>
    </source>
</reference>
<dbReference type="Proteomes" id="UP000001819">
    <property type="component" value="Chromosome 2"/>
</dbReference>
<accession>A0A6I8VPE3</accession>
<evidence type="ECO:0000313" key="3">
    <source>
        <dbReference type="RefSeq" id="XP_033232906.1"/>
    </source>
</evidence>
<dbReference type="KEGG" id="dpo:117183346"/>
<organism evidence="2 3">
    <name type="scientific">Drosophila pseudoobscura pseudoobscura</name>
    <name type="common">Fruit fly</name>
    <dbReference type="NCBI Taxonomy" id="46245"/>
    <lineage>
        <taxon>Eukaryota</taxon>
        <taxon>Metazoa</taxon>
        <taxon>Ecdysozoa</taxon>
        <taxon>Arthropoda</taxon>
        <taxon>Hexapoda</taxon>
        <taxon>Insecta</taxon>
        <taxon>Pterygota</taxon>
        <taxon>Neoptera</taxon>
        <taxon>Endopterygota</taxon>
        <taxon>Diptera</taxon>
        <taxon>Brachycera</taxon>
        <taxon>Muscomorpha</taxon>
        <taxon>Ephydroidea</taxon>
        <taxon>Drosophilidae</taxon>
        <taxon>Drosophila</taxon>
        <taxon>Sophophora</taxon>
    </lineage>
</organism>
<protein>
    <submittedName>
        <fullName evidence="3">Uncharacterized protein</fullName>
    </submittedName>
</protein>
<sequence length="144" mass="15924">MHTYAHECVSCADFLACPGAPASLLGLCKIGNFLVHLFLHVSQSEDSGPNRIEDFLLPDAGGWMLILMDIKRQNLNQPTNGGKGMKQKLKLRRRLWTESKEYVMSTFGKTRKGFSPRDSTPPKDKSRMKMGGCGDGCGIFSSLL</sequence>
<dbReference type="RefSeq" id="XP_033232906.1">
    <property type="nucleotide sequence ID" value="XM_033377015.1"/>
</dbReference>
<feature type="region of interest" description="Disordered" evidence="1">
    <location>
        <begin position="110"/>
        <end position="130"/>
    </location>
</feature>